<evidence type="ECO:0000313" key="3">
    <source>
        <dbReference type="Proteomes" id="UP000450000"/>
    </source>
</evidence>
<proteinExistence type="predicted"/>
<reference evidence="2 3" key="1">
    <citation type="submission" date="2019-09" db="EMBL/GenBank/DDBJ databases">
        <title>Genome Sequences of Streptomyces kaniharaensis ATCC 21070.</title>
        <authorList>
            <person name="Zhu W."/>
            <person name="De Crecy-Lagard V."/>
            <person name="Richards N.G."/>
        </authorList>
    </citation>
    <scope>NUCLEOTIDE SEQUENCE [LARGE SCALE GENOMIC DNA]</scope>
    <source>
        <strain evidence="2 3">SF-557</strain>
    </source>
</reference>
<evidence type="ECO:0000313" key="2">
    <source>
        <dbReference type="EMBL" id="MQS17986.1"/>
    </source>
</evidence>
<dbReference type="Proteomes" id="UP000450000">
    <property type="component" value="Unassembled WGS sequence"/>
</dbReference>
<sequence length="187" mass="20267">MSATEAPTLLEQCQQDYRSHQASADDRRGRAPSSGPPAWRTATSPPARGQPRPRRPPAVLTARPSPARRAARTARRQPQEAAVPHFDTNLIPLNELGLSGEGFRRWAAAALFSSDMTTAEIADEPRALIRPLVRAIVHTIGEEARQGRVASEFGEYPTEAAARMAACSAAVADAPSWPLLTDWKVAR</sequence>
<evidence type="ECO:0000256" key="1">
    <source>
        <dbReference type="SAM" id="MobiDB-lite"/>
    </source>
</evidence>
<feature type="region of interest" description="Disordered" evidence="1">
    <location>
        <begin position="1"/>
        <end position="81"/>
    </location>
</feature>
<protein>
    <submittedName>
        <fullName evidence="2">Uncharacterized protein</fullName>
    </submittedName>
</protein>
<keyword evidence="3" id="KW-1185">Reference proteome</keyword>
<accession>A0A6N7L1V4</accession>
<comment type="caution">
    <text evidence="2">The sequence shown here is derived from an EMBL/GenBank/DDBJ whole genome shotgun (WGS) entry which is preliminary data.</text>
</comment>
<gene>
    <name evidence="2" type="ORF">F7Q99_38815</name>
</gene>
<organism evidence="2 3">
    <name type="scientific">Streptomyces kaniharaensis</name>
    <dbReference type="NCBI Taxonomy" id="212423"/>
    <lineage>
        <taxon>Bacteria</taxon>
        <taxon>Bacillati</taxon>
        <taxon>Actinomycetota</taxon>
        <taxon>Actinomycetes</taxon>
        <taxon>Kitasatosporales</taxon>
        <taxon>Streptomycetaceae</taxon>
        <taxon>Streptomyces</taxon>
    </lineage>
</organism>
<dbReference type="RefSeq" id="WP_153471967.1">
    <property type="nucleotide sequence ID" value="NZ_WBOF01000008.1"/>
</dbReference>
<name>A0A6N7L1V4_9ACTN</name>
<feature type="compositionally biased region" description="Polar residues" evidence="1">
    <location>
        <begin position="1"/>
        <end position="16"/>
    </location>
</feature>
<feature type="compositionally biased region" description="Basic and acidic residues" evidence="1">
    <location>
        <begin position="17"/>
        <end position="29"/>
    </location>
</feature>
<dbReference type="AlphaFoldDB" id="A0A6N7L1V4"/>
<dbReference type="EMBL" id="WBOF01000008">
    <property type="protein sequence ID" value="MQS17986.1"/>
    <property type="molecule type" value="Genomic_DNA"/>
</dbReference>